<feature type="transmembrane region" description="Helical" evidence="6">
    <location>
        <begin position="324"/>
        <end position="344"/>
    </location>
</feature>
<evidence type="ECO:0000256" key="3">
    <source>
        <dbReference type="ARBA" id="ARBA00022692"/>
    </source>
</evidence>
<keyword evidence="5 6" id="KW-0472">Membrane</keyword>
<evidence type="ECO:0000313" key="8">
    <source>
        <dbReference type="Proteomes" id="UP001565200"/>
    </source>
</evidence>
<dbReference type="NCBIfam" id="NF041503">
    <property type="entry name" value="WZX_like"/>
    <property type="match status" value="1"/>
</dbReference>
<keyword evidence="2" id="KW-1003">Cell membrane</keyword>
<evidence type="ECO:0000256" key="5">
    <source>
        <dbReference type="ARBA" id="ARBA00023136"/>
    </source>
</evidence>
<evidence type="ECO:0000313" key="7">
    <source>
        <dbReference type="EMBL" id="MEY8244103.1"/>
    </source>
</evidence>
<keyword evidence="4 6" id="KW-1133">Transmembrane helix</keyword>
<dbReference type="InterPro" id="IPR048122">
    <property type="entry name" value="WZX-like"/>
</dbReference>
<keyword evidence="8" id="KW-1185">Reference proteome</keyword>
<feature type="transmembrane region" description="Helical" evidence="6">
    <location>
        <begin position="41"/>
        <end position="60"/>
    </location>
</feature>
<dbReference type="Proteomes" id="UP001565200">
    <property type="component" value="Unassembled WGS sequence"/>
</dbReference>
<dbReference type="Pfam" id="PF01943">
    <property type="entry name" value="Polysacc_synt"/>
    <property type="match status" value="1"/>
</dbReference>
<dbReference type="InterPro" id="IPR002797">
    <property type="entry name" value="Polysacc_synth"/>
</dbReference>
<name>A0ABV4CRV0_9BACT</name>
<protein>
    <submittedName>
        <fullName evidence="7">O-unit flippase-like protein</fullName>
    </submittedName>
</protein>
<sequence>MRISVSKSDIAWSYVAQFFNVGSGLITLPVILHMLSTDEIALNYLMITISTIVGLFDFGFAPQFSRNISYVFAGAQEIKKEGIAETTDSINMRLLAGMIGVAKMVYARIALVALVSMLTAGTYYIYIVTEEFSKVENALLIWIIYSFSVYFNLYFIYYGSLLMGKGLIKESKKAMLIQRVTGIAITFGLLFAGCGLLSVVISNLIAPFAGRIISIRYFYSTEMKAELARNRVRKAEKMELFRKLWYNSKKFGLVMIGSYAINKLGMFFAGLYLSLEAVASYGLMIQLMTIITTISMTFQTSFWPQMASLRAEGDKAALMDKFALTMNVFYVLFIIGCACLIFIAPPLLKLIGSNAVLPGITVLIAYSIVTLLENNHSSFASLILTDNKVPFMESSLICGALICVGSWMVLFFTDYGILGLVLVQGLVQLAYSNWKWPYVVCKEFKISYSSFLWLGFNQAKNMIYSYVRK</sequence>
<feature type="transmembrane region" description="Helical" evidence="6">
    <location>
        <begin position="281"/>
        <end position="303"/>
    </location>
</feature>
<feature type="transmembrane region" description="Helical" evidence="6">
    <location>
        <begin position="176"/>
        <end position="193"/>
    </location>
</feature>
<dbReference type="InterPro" id="IPR050833">
    <property type="entry name" value="Poly_Biosynth_Transport"/>
</dbReference>
<comment type="subcellular location">
    <subcellularLocation>
        <location evidence="1">Cell membrane</location>
        <topology evidence="1">Multi-pass membrane protein</topology>
    </subcellularLocation>
</comment>
<evidence type="ECO:0000256" key="1">
    <source>
        <dbReference type="ARBA" id="ARBA00004651"/>
    </source>
</evidence>
<feature type="transmembrane region" description="Helical" evidence="6">
    <location>
        <begin position="105"/>
        <end position="127"/>
    </location>
</feature>
<keyword evidence="3 6" id="KW-0812">Transmembrane</keyword>
<reference evidence="7 8" key="1">
    <citation type="submission" date="2024-03" db="EMBL/GenBank/DDBJ databases">
        <title>Mouse gut bacterial collection (mGBC) of GemPharmatech.</title>
        <authorList>
            <person name="He Y."/>
            <person name="Dong L."/>
            <person name="Wu D."/>
            <person name="Gao X."/>
            <person name="Lin Z."/>
        </authorList>
    </citation>
    <scope>NUCLEOTIDE SEQUENCE [LARGE SCALE GENOMIC DNA]</scope>
    <source>
        <strain evidence="7 8">54-13</strain>
    </source>
</reference>
<feature type="transmembrane region" description="Helical" evidence="6">
    <location>
        <begin position="251"/>
        <end position="275"/>
    </location>
</feature>
<feature type="transmembrane region" description="Helical" evidence="6">
    <location>
        <begin position="139"/>
        <end position="164"/>
    </location>
</feature>
<dbReference type="PANTHER" id="PTHR30250">
    <property type="entry name" value="PST FAMILY PREDICTED COLANIC ACID TRANSPORTER"/>
    <property type="match status" value="1"/>
</dbReference>
<evidence type="ECO:0000256" key="6">
    <source>
        <dbReference type="SAM" id="Phobius"/>
    </source>
</evidence>
<dbReference type="RefSeq" id="WP_369863053.1">
    <property type="nucleotide sequence ID" value="NZ_JBCLPP010000001.1"/>
</dbReference>
<gene>
    <name evidence="7" type="primary">wzx</name>
    <name evidence="7" type="ORF">AAK873_00560</name>
</gene>
<dbReference type="PANTHER" id="PTHR30250:SF26">
    <property type="entry name" value="PSMA PROTEIN"/>
    <property type="match status" value="1"/>
</dbReference>
<dbReference type="EMBL" id="JBCLPP010000001">
    <property type="protein sequence ID" value="MEY8244103.1"/>
    <property type="molecule type" value="Genomic_DNA"/>
</dbReference>
<organism evidence="7 8">
    <name type="scientific">Heminiphilus faecis</name>
    <dbReference type="NCBI Taxonomy" id="2601703"/>
    <lineage>
        <taxon>Bacteria</taxon>
        <taxon>Pseudomonadati</taxon>
        <taxon>Bacteroidota</taxon>
        <taxon>Bacteroidia</taxon>
        <taxon>Bacteroidales</taxon>
        <taxon>Muribaculaceae</taxon>
        <taxon>Heminiphilus</taxon>
    </lineage>
</organism>
<feature type="transmembrane region" description="Helical" evidence="6">
    <location>
        <begin position="12"/>
        <end position="35"/>
    </location>
</feature>
<accession>A0ABV4CRV0</accession>
<feature type="transmembrane region" description="Helical" evidence="6">
    <location>
        <begin position="390"/>
        <end position="409"/>
    </location>
</feature>
<proteinExistence type="predicted"/>
<evidence type="ECO:0000256" key="2">
    <source>
        <dbReference type="ARBA" id="ARBA00022475"/>
    </source>
</evidence>
<feature type="transmembrane region" description="Helical" evidence="6">
    <location>
        <begin position="350"/>
        <end position="369"/>
    </location>
</feature>
<comment type="caution">
    <text evidence="7">The sequence shown here is derived from an EMBL/GenBank/DDBJ whole genome shotgun (WGS) entry which is preliminary data.</text>
</comment>
<evidence type="ECO:0000256" key="4">
    <source>
        <dbReference type="ARBA" id="ARBA00022989"/>
    </source>
</evidence>